<dbReference type="AlphaFoldDB" id="A0A8D3Y391"/>
<feature type="compositionally biased region" description="Polar residues" evidence="1">
    <location>
        <begin position="90"/>
        <end position="102"/>
    </location>
</feature>
<feature type="compositionally biased region" description="Gly residues" evidence="1">
    <location>
        <begin position="46"/>
        <end position="55"/>
    </location>
</feature>
<feature type="domain" description="Rho termination factor-like N-terminal" evidence="2">
    <location>
        <begin position="100"/>
        <end position="132"/>
    </location>
</feature>
<evidence type="ECO:0000313" key="6">
    <source>
        <dbReference type="Proteomes" id="UP000182276"/>
    </source>
</evidence>
<dbReference type="EMBL" id="CP007511">
    <property type="protein sequence ID" value="AJE16451.1"/>
    <property type="molecule type" value="Genomic_DNA"/>
</dbReference>
<dbReference type="KEGG" id="pbm:CL52_15915"/>
<dbReference type="Pfam" id="PF07498">
    <property type="entry name" value="Rho_N"/>
    <property type="match status" value="1"/>
</dbReference>
<keyword evidence="6" id="KW-1185">Reference proteome</keyword>
<dbReference type="GeneID" id="77261379"/>
<organism evidence="3 5">
    <name type="scientific">Stutzerimonas balearica DSM 6083</name>
    <dbReference type="NCBI Taxonomy" id="1123016"/>
    <lineage>
        <taxon>Bacteria</taxon>
        <taxon>Pseudomonadati</taxon>
        <taxon>Pseudomonadota</taxon>
        <taxon>Gammaproteobacteria</taxon>
        <taxon>Pseudomonadales</taxon>
        <taxon>Pseudomonadaceae</taxon>
        <taxon>Stutzerimonas</taxon>
    </lineage>
</organism>
<feature type="compositionally biased region" description="Basic and acidic residues" evidence="1">
    <location>
        <begin position="103"/>
        <end position="134"/>
    </location>
</feature>
<dbReference type="RefSeq" id="WP_043221668.1">
    <property type="nucleotide sequence ID" value="NZ_CP007511.1"/>
</dbReference>
<dbReference type="Proteomes" id="UP000182276">
    <property type="component" value="Unassembled WGS sequence"/>
</dbReference>
<evidence type="ECO:0000313" key="5">
    <source>
        <dbReference type="Proteomes" id="UP000031271"/>
    </source>
</evidence>
<evidence type="ECO:0000313" key="3">
    <source>
        <dbReference type="EMBL" id="AJE16451.1"/>
    </source>
</evidence>
<dbReference type="GO" id="GO:0006353">
    <property type="term" value="P:DNA-templated transcription termination"/>
    <property type="evidence" value="ECO:0007669"/>
    <property type="project" value="InterPro"/>
</dbReference>
<feature type="compositionally biased region" description="Basic and acidic residues" evidence="1">
    <location>
        <begin position="1"/>
        <end position="36"/>
    </location>
</feature>
<reference evidence="3 5" key="3">
    <citation type="journal article" name="Genome Announc.">
        <title>Complete Genome Sequence of Pseudomonas balearica DSM 6083T.</title>
        <authorList>
            <person name="Bennasar-Figueras A."/>
            <person name="Salva-Serra F."/>
            <person name="Jaen-Luchoro D."/>
            <person name="Segui C."/>
            <person name="Aliaga F."/>
            <person name="Busquets A."/>
            <person name="Gomila M."/>
            <person name="Moore E.R."/>
            <person name="Lalucat J."/>
        </authorList>
    </citation>
    <scope>NUCLEOTIDE SEQUENCE [LARGE SCALE GENOMIC DNA]</scope>
    <source>
        <strain evidence="5">DSM 6083</strain>
        <strain evidence="3">DSM6083</strain>
    </source>
</reference>
<feature type="compositionally biased region" description="Basic and acidic residues" evidence="1">
    <location>
        <begin position="58"/>
        <end position="83"/>
    </location>
</feature>
<sequence length="134" mass="14833">MPRGDKSKYTDKQQRKAEHIEQSYEDRGVSESEAEARAWATVNKQSGGGERAGGSGRKKSETAKRADRKDSADRAAKSRKGESPNKGSARRNSGSGSTSLSDMTRDELMKKAQEKDIRGRSKMRKDELIEALSR</sequence>
<reference evidence="4 6" key="2">
    <citation type="submission" date="2016-10" db="EMBL/GenBank/DDBJ databases">
        <authorList>
            <person name="Varghese N."/>
            <person name="Submissions S."/>
        </authorList>
    </citation>
    <scope>NUCLEOTIDE SEQUENCE [LARGE SCALE GENOMIC DNA]</scope>
    <source>
        <strain evidence="4 6">DSM 6083</strain>
    </source>
</reference>
<dbReference type="Proteomes" id="UP000031271">
    <property type="component" value="Chromosome"/>
</dbReference>
<protein>
    <submittedName>
        <fullName evidence="4">Rho termination factor, N-terminal domain</fullName>
    </submittedName>
    <submittedName>
        <fullName evidence="3">Termination factor Rho</fullName>
    </submittedName>
</protein>
<dbReference type="InterPro" id="IPR011112">
    <property type="entry name" value="Rho-like_N"/>
</dbReference>
<evidence type="ECO:0000313" key="4">
    <source>
        <dbReference type="EMBL" id="SDM82082.1"/>
    </source>
</evidence>
<reference evidence="5" key="1">
    <citation type="submission" date="2014-03" db="EMBL/GenBank/DDBJ databases">
        <title>Complete genome of Pseudomonas balearica DSM 6083T, a sewage water isolate from an enrichment with 2-methylnaphthalene.</title>
        <authorList>
            <person name="Salva-Serra F."/>
            <person name="Jaen-Luchoro D."/>
            <person name="Busquets A."/>
            <person name="Pena A."/>
            <person name="Gomila M."/>
            <person name="Bosch R."/>
            <person name="Nogales B."/>
            <person name="Garcia-Valdes E."/>
            <person name="Lalucat J."/>
            <person name="Bennasar A."/>
        </authorList>
    </citation>
    <scope>NUCLEOTIDE SEQUENCE [LARGE SCALE GENOMIC DNA]</scope>
    <source>
        <strain evidence="5">DSM 6083</strain>
    </source>
</reference>
<evidence type="ECO:0000259" key="2">
    <source>
        <dbReference type="Pfam" id="PF07498"/>
    </source>
</evidence>
<name>A0A8D3Y391_9GAMM</name>
<dbReference type="SUPFAM" id="SSF68912">
    <property type="entry name" value="Rho N-terminal domain-like"/>
    <property type="match status" value="1"/>
</dbReference>
<gene>
    <name evidence="3" type="ORF">CL52_15915</name>
    <name evidence="4" type="ORF">SAMN05660875_109165</name>
</gene>
<accession>A0A8D3Y391</accession>
<dbReference type="EMBL" id="FNHO01000009">
    <property type="protein sequence ID" value="SDM82082.1"/>
    <property type="molecule type" value="Genomic_DNA"/>
</dbReference>
<dbReference type="InterPro" id="IPR036269">
    <property type="entry name" value="Rho_N_sf"/>
</dbReference>
<proteinExistence type="predicted"/>
<evidence type="ECO:0000256" key="1">
    <source>
        <dbReference type="SAM" id="MobiDB-lite"/>
    </source>
</evidence>
<feature type="region of interest" description="Disordered" evidence="1">
    <location>
        <begin position="1"/>
        <end position="134"/>
    </location>
</feature>